<evidence type="ECO:0000313" key="10">
    <source>
        <dbReference type="Proteomes" id="UP000460298"/>
    </source>
</evidence>
<gene>
    <name evidence="9" type="ORF">F9K24_13100</name>
</gene>
<evidence type="ECO:0000313" key="9">
    <source>
        <dbReference type="EMBL" id="KAB2931529.1"/>
    </source>
</evidence>
<dbReference type="GO" id="GO:0015031">
    <property type="term" value="P:protein transport"/>
    <property type="evidence" value="ECO:0007669"/>
    <property type="project" value="UniProtKB-KW"/>
</dbReference>
<accession>A0A833H0J9</accession>
<evidence type="ECO:0000256" key="1">
    <source>
        <dbReference type="ARBA" id="ARBA00004162"/>
    </source>
</evidence>
<comment type="similarity">
    <text evidence="2 7">Belongs to the ExbD/TolR family.</text>
</comment>
<sequence length="135" mass="15316">MTPPRFELPVRQRAWVDIAPLVDLVFLLLIFFLVGSRFVKPQIELTLPEAATGQTQSKTTAVLSVTADGRVLLNEKEIPTEGLEDELPRRIKALEITELTLRADRDTPFHLFMKLMDGARKAGIPEFHIEHEVSR</sequence>
<dbReference type="GO" id="GO:0005886">
    <property type="term" value="C:plasma membrane"/>
    <property type="evidence" value="ECO:0007669"/>
    <property type="project" value="UniProtKB-SubCell"/>
</dbReference>
<feature type="transmembrane region" description="Helical" evidence="8">
    <location>
        <begin position="14"/>
        <end position="34"/>
    </location>
</feature>
<organism evidence="9 10">
    <name type="scientific">Leptonema illini</name>
    <dbReference type="NCBI Taxonomy" id="183"/>
    <lineage>
        <taxon>Bacteria</taxon>
        <taxon>Pseudomonadati</taxon>
        <taxon>Spirochaetota</taxon>
        <taxon>Spirochaetia</taxon>
        <taxon>Leptospirales</taxon>
        <taxon>Leptospiraceae</taxon>
        <taxon>Leptonema</taxon>
    </lineage>
</organism>
<keyword evidence="7" id="KW-0813">Transport</keyword>
<protein>
    <submittedName>
        <fullName evidence="9">Biopolymer transporter ExbD</fullName>
    </submittedName>
</protein>
<keyword evidence="7" id="KW-0653">Protein transport</keyword>
<evidence type="ECO:0000256" key="3">
    <source>
        <dbReference type="ARBA" id="ARBA00022475"/>
    </source>
</evidence>
<dbReference type="EMBL" id="WBUI01000013">
    <property type="protein sequence ID" value="KAB2931529.1"/>
    <property type="molecule type" value="Genomic_DNA"/>
</dbReference>
<evidence type="ECO:0000256" key="8">
    <source>
        <dbReference type="SAM" id="Phobius"/>
    </source>
</evidence>
<dbReference type="AlphaFoldDB" id="A0A833H0J9"/>
<keyword evidence="5 8" id="KW-1133">Transmembrane helix</keyword>
<evidence type="ECO:0000256" key="7">
    <source>
        <dbReference type="RuleBase" id="RU003879"/>
    </source>
</evidence>
<dbReference type="Proteomes" id="UP000460298">
    <property type="component" value="Unassembled WGS sequence"/>
</dbReference>
<comment type="subcellular location">
    <subcellularLocation>
        <location evidence="1">Cell membrane</location>
        <topology evidence="1">Single-pass membrane protein</topology>
    </subcellularLocation>
    <subcellularLocation>
        <location evidence="7">Cell membrane</location>
        <topology evidence="7">Single-pass type II membrane protein</topology>
    </subcellularLocation>
</comment>
<reference evidence="9 10" key="1">
    <citation type="submission" date="2019-10" db="EMBL/GenBank/DDBJ databases">
        <title>Extracellular Electron Transfer in a Candidatus Methanoperedens spp. Enrichment Culture.</title>
        <authorList>
            <person name="Berger S."/>
            <person name="Rangel Shaw D."/>
            <person name="Berben T."/>
            <person name="In 'T Zandt M."/>
            <person name="Frank J."/>
            <person name="Reimann J."/>
            <person name="Jetten M.S.M."/>
            <person name="Welte C.U."/>
        </authorList>
    </citation>
    <scope>NUCLEOTIDE SEQUENCE [LARGE SCALE GENOMIC DNA]</scope>
    <source>
        <strain evidence="9">SB12</strain>
    </source>
</reference>
<comment type="caution">
    <text evidence="9">The sequence shown here is derived from an EMBL/GenBank/DDBJ whole genome shotgun (WGS) entry which is preliminary data.</text>
</comment>
<evidence type="ECO:0000256" key="4">
    <source>
        <dbReference type="ARBA" id="ARBA00022692"/>
    </source>
</evidence>
<evidence type="ECO:0000256" key="6">
    <source>
        <dbReference type="ARBA" id="ARBA00023136"/>
    </source>
</evidence>
<keyword evidence="4 7" id="KW-0812">Transmembrane</keyword>
<dbReference type="Gene3D" id="3.30.420.270">
    <property type="match status" value="1"/>
</dbReference>
<keyword evidence="6 8" id="KW-0472">Membrane</keyword>
<dbReference type="InterPro" id="IPR003400">
    <property type="entry name" value="ExbD"/>
</dbReference>
<dbReference type="GO" id="GO:0022857">
    <property type="term" value="F:transmembrane transporter activity"/>
    <property type="evidence" value="ECO:0007669"/>
    <property type="project" value="InterPro"/>
</dbReference>
<keyword evidence="3" id="KW-1003">Cell membrane</keyword>
<proteinExistence type="inferred from homology"/>
<dbReference type="Pfam" id="PF02472">
    <property type="entry name" value="ExbD"/>
    <property type="match status" value="1"/>
</dbReference>
<dbReference type="PANTHER" id="PTHR30558:SF3">
    <property type="entry name" value="BIOPOLYMER TRANSPORT PROTEIN EXBD-RELATED"/>
    <property type="match status" value="1"/>
</dbReference>
<evidence type="ECO:0000256" key="2">
    <source>
        <dbReference type="ARBA" id="ARBA00005811"/>
    </source>
</evidence>
<dbReference type="PANTHER" id="PTHR30558">
    <property type="entry name" value="EXBD MEMBRANE COMPONENT OF PMF-DRIVEN MACROMOLECULE IMPORT SYSTEM"/>
    <property type="match status" value="1"/>
</dbReference>
<evidence type="ECO:0000256" key="5">
    <source>
        <dbReference type="ARBA" id="ARBA00022989"/>
    </source>
</evidence>
<name>A0A833H0J9_9LEPT</name>